<name>A0ABR7IB94_9FIRM</name>
<dbReference type="PANTHER" id="PTHR43335:SF4">
    <property type="entry name" value="ABC TRANSPORTER, ATP-BINDING PROTEIN"/>
    <property type="match status" value="1"/>
</dbReference>
<dbReference type="InterPro" id="IPR003439">
    <property type="entry name" value="ABC_transporter-like_ATP-bd"/>
</dbReference>
<keyword evidence="2" id="KW-0813">Transport</keyword>
<keyword evidence="3" id="KW-0547">Nucleotide-binding</keyword>
<dbReference type="GO" id="GO:0005524">
    <property type="term" value="F:ATP binding"/>
    <property type="evidence" value="ECO:0007669"/>
    <property type="project" value="UniProtKB-KW"/>
</dbReference>
<proteinExistence type="inferred from homology"/>
<dbReference type="PROSITE" id="PS00211">
    <property type="entry name" value="ABC_TRANSPORTER_1"/>
    <property type="match status" value="1"/>
</dbReference>
<organism evidence="6 7">
    <name type="scientific">Roseburia yibonii</name>
    <dbReference type="NCBI Taxonomy" id="2763063"/>
    <lineage>
        <taxon>Bacteria</taxon>
        <taxon>Bacillati</taxon>
        <taxon>Bacillota</taxon>
        <taxon>Clostridia</taxon>
        <taxon>Lachnospirales</taxon>
        <taxon>Lachnospiraceae</taxon>
        <taxon>Roseburia</taxon>
    </lineage>
</organism>
<protein>
    <submittedName>
        <fullName evidence="6">ABC transporter ATP-binding protein</fullName>
    </submittedName>
</protein>
<dbReference type="InterPro" id="IPR017871">
    <property type="entry name" value="ABC_transporter-like_CS"/>
</dbReference>
<reference evidence="6 7" key="1">
    <citation type="submission" date="2020-08" db="EMBL/GenBank/DDBJ databases">
        <title>Genome public.</title>
        <authorList>
            <person name="Liu C."/>
            <person name="Sun Q."/>
        </authorList>
    </citation>
    <scope>NUCLEOTIDE SEQUENCE [LARGE SCALE GENOMIC DNA]</scope>
    <source>
        <strain evidence="6 7">BX0805</strain>
    </source>
</reference>
<dbReference type="InterPro" id="IPR027417">
    <property type="entry name" value="P-loop_NTPase"/>
</dbReference>
<evidence type="ECO:0000259" key="5">
    <source>
        <dbReference type="PROSITE" id="PS50893"/>
    </source>
</evidence>
<dbReference type="Proteomes" id="UP000621540">
    <property type="component" value="Unassembled WGS sequence"/>
</dbReference>
<keyword evidence="4 6" id="KW-0067">ATP-binding</keyword>
<sequence>MNYAIQTKNLCKEYKGELRVSHLNLNIPSGCVYGFLGPNGAGKSTTMKMMLGLVKPTDGAVRILGKTMNEKNRLTVLSMIGSLIESPAYYGHLSGRENLEIAATLKGVNKKSVSHALEIVHLNDVGNKKVKHYSLGMKQRLGIACALLGNPKLILLDEPTNGLDPAGIQEIRQLICRLPKQYGMTVLVSSHLLSEIDQMAAEIGIIDHGELLFENSLHVLHAHSQESLHLRTSEPKRALALLKEKHVPASLSTSGPDRRDTILSLPMLSDSELSGVLRALITDHIEVFRIEESKKSLEDIFLDLTGRSVCLS</sequence>
<dbReference type="CDD" id="cd03268">
    <property type="entry name" value="ABC_BcrA_bacitracin_resist"/>
    <property type="match status" value="1"/>
</dbReference>
<dbReference type="PROSITE" id="PS50893">
    <property type="entry name" value="ABC_TRANSPORTER_2"/>
    <property type="match status" value="1"/>
</dbReference>
<gene>
    <name evidence="6" type="ORF">H8Z76_09290</name>
</gene>
<dbReference type="InterPro" id="IPR003593">
    <property type="entry name" value="AAA+_ATPase"/>
</dbReference>
<comment type="caution">
    <text evidence="6">The sequence shown here is derived from an EMBL/GenBank/DDBJ whole genome shotgun (WGS) entry which is preliminary data.</text>
</comment>
<keyword evidence="7" id="KW-1185">Reference proteome</keyword>
<accession>A0ABR7IB94</accession>
<feature type="domain" description="ABC transporter" evidence="5">
    <location>
        <begin position="5"/>
        <end position="233"/>
    </location>
</feature>
<evidence type="ECO:0000313" key="7">
    <source>
        <dbReference type="Proteomes" id="UP000621540"/>
    </source>
</evidence>
<evidence type="ECO:0000256" key="3">
    <source>
        <dbReference type="ARBA" id="ARBA00022741"/>
    </source>
</evidence>
<dbReference type="EMBL" id="JACOQH010000006">
    <property type="protein sequence ID" value="MBC5754199.1"/>
    <property type="molecule type" value="Genomic_DNA"/>
</dbReference>
<dbReference type="SUPFAM" id="SSF52540">
    <property type="entry name" value="P-loop containing nucleoside triphosphate hydrolases"/>
    <property type="match status" value="1"/>
</dbReference>
<comment type="similarity">
    <text evidence="1">Belongs to the ABC transporter superfamily.</text>
</comment>
<evidence type="ECO:0000313" key="6">
    <source>
        <dbReference type="EMBL" id="MBC5754199.1"/>
    </source>
</evidence>
<dbReference type="RefSeq" id="WP_186982309.1">
    <property type="nucleotide sequence ID" value="NZ_JACOQH010000006.1"/>
</dbReference>
<evidence type="ECO:0000256" key="2">
    <source>
        <dbReference type="ARBA" id="ARBA00022448"/>
    </source>
</evidence>
<evidence type="ECO:0000256" key="1">
    <source>
        <dbReference type="ARBA" id="ARBA00005417"/>
    </source>
</evidence>
<evidence type="ECO:0000256" key="4">
    <source>
        <dbReference type="ARBA" id="ARBA00022840"/>
    </source>
</evidence>
<dbReference type="Gene3D" id="3.40.50.300">
    <property type="entry name" value="P-loop containing nucleotide triphosphate hydrolases"/>
    <property type="match status" value="1"/>
</dbReference>
<dbReference type="Pfam" id="PF00005">
    <property type="entry name" value="ABC_tran"/>
    <property type="match status" value="1"/>
</dbReference>
<dbReference type="PANTHER" id="PTHR43335">
    <property type="entry name" value="ABC TRANSPORTER, ATP-BINDING PROTEIN"/>
    <property type="match status" value="1"/>
</dbReference>
<dbReference type="SMART" id="SM00382">
    <property type="entry name" value="AAA"/>
    <property type="match status" value="1"/>
</dbReference>